<dbReference type="PROSITE" id="PS01063">
    <property type="entry name" value="SIGMA70_ECF"/>
    <property type="match status" value="1"/>
</dbReference>
<accession>A0ABV6YKS8</accession>
<dbReference type="PANTHER" id="PTHR43133">
    <property type="entry name" value="RNA POLYMERASE ECF-TYPE SIGMA FACTO"/>
    <property type="match status" value="1"/>
</dbReference>
<proteinExistence type="inferred from homology"/>
<feature type="domain" description="RNA polymerase sigma-70 region 2" evidence="8">
    <location>
        <begin position="52"/>
        <end position="119"/>
    </location>
</feature>
<dbReference type="EMBL" id="JBHPKH010000039">
    <property type="protein sequence ID" value="MFC1572784.1"/>
    <property type="molecule type" value="Genomic_DNA"/>
</dbReference>
<keyword evidence="4 6" id="KW-0238">DNA-binding</keyword>
<dbReference type="CDD" id="cd06171">
    <property type="entry name" value="Sigma70_r4"/>
    <property type="match status" value="1"/>
</dbReference>
<dbReference type="Gene3D" id="1.10.10.10">
    <property type="entry name" value="Winged helix-like DNA-binding domain superfamily/Winged helix DNA-binding domain"/>
    <property type="match status" value="1"/>
</dbReference>
<dbReference type="NCBIfam" id="TIGR02937">
    <property type="entry name" value="sigma70-ECF"/>
    <property type="match status" value="1"/>
</dbReference>
<dbReference type="InterPro" id="IPR039425">
    <property type="entry name" value="RNA_pol_sigma-70-like"/>
</dbReference>
<protein>
    <recommendedName>
        <fullName evidence="6">RNA polymerase sigma factor</fullName>
    </recommendedName>
</protein>
<feature type="region of interest" description="Disordered" evidence="7">
    <location>
        <begin position="1"/>
        <end position="26"/>
    </location>
</feature>
<feature type="domain" description="RNA polymerase sigma factor 70 region 4 type 2" evidence="9">
    <location>
        <begin position="159"/>
        <end position="210"/>
    </location>
</feature>
<evidence type="ECO:0000256" key="3">
    <source>
        <dbReference type="ARBA" id="ARBA00023082"/>
    </source>
</evidence>
<reference evidence="10 11" key="1">
    <citation type="submission" date="2024-09" db="EMBL/GenBank/DDBJ databases">
        <authorList>
            <person name="D'Angelo T."/>
        </authorList>
    </citation>
    <scope>NUCLEOTIDE SEQUENCE [LARGE SCALE GENOMIC DNA]</scope>
    <source>
        <strain evidence="10">SAG AM-320-E07</strain>
    </source>
</reference>
<dbReference type="InterPro" id="IPR013325">
    <property type="entry name" value="RNA_pol_sigma_r2"/>
</dbReference>
<dbReference type="InterPro" id="IPR013324">
    <property type="entry name" value="RNA_pol_sigma_r3/r4-like"/>
</dbReference>
<name>A0ABV6YKS8_UNCEI</name>
<feature type="compositionally biased region" description="Basic and acidic residues" evidence="7">
    <location>
        <begin position="8"/>
        <end position="26"/>
    </location>
</feature>
<evidence type="ECO:0000256" key="7">
    <source>
        <dbReference type="SAM" id="MobiDB-lite"/>
    </source>
</evidence>
<evidence type="ECO:0000259" key="8">
    <source>
        <dbReference type="Pfam" id="PF04542"/>
    </source>
</evidence>
<dbReference type="Pfam" id="PF04542">
    <property type="entry name" value="Sigma70_r2"/>
    <property type="match status" value="1"/>
</dbReference>
<evidence type="ECO:0000256" key="5">
    <source>
        <dbReference type="ARBA" id="ARBA00023163"/>
    </source>
</evidence>
<dbReference type="Proteomes" id="UP001593833">
    <property type="component" value="Unassembled WGS sequence"/>
</dbReference>
<dbReference type="SUPFAM" id="SSF88659">
    <property type="entry name" value="Sigma3 and sigma4 domains of RNA polymerase sigma factors"/>
    <property type="match status" value="1"/>
</dbReference>
<keyword evidence="11" id="KW-1185">Reference proteome</keyword>
<evidence type="ECO:0000313" key="11">
    <source>
        <dbReference type="Proteomes" id="UP001593833"/>
    </source>
</evidence>
<evidence type="ECO:0000259" key="9">
    <source>
        <dbReference type="Pfam" id="PF08281"/>
    </source>
</evidence>
<dbReference type="InterPro" id="IPR036388">
    <property type="entry name" value="WH-like_DNA-bd_sf"/>
</dbReference>
<dbReference type="SUPFAM" id="SSF88946">
    <property type="entry name" value="Sigma2 domain of RNA polymerase sigma factors"/>
    <property type="match status" value="1"/>
</dbReference>
<evidence type="ECO:0000256" key="6">
    <source>
        <dbReference type="RuleBase" id="RU000716"/>
    </source>
</evidence>
<keyword evidence="2 6" id="KW-0805">Transcription regulation</keyword>
<keyword evidence="3 6" id="KW-0731">Sigma factor</keyword>
<dbReference type="InterPro" id="IPR000838">
    <property type="entry name" value="RNA_pol_sigma70_ECF_CS"/>
</dbReference>
<evidence type="ECO:0000256" key="4">
    <source>
        <dbReference type="ARBA" id="ARBA00023125"/>
    </source>
</evidence>
<dbReference type="PANTHER" id="PTHR43133:SF8">
    <property type="entry name" value="RNA POLYMERASE SIGMA FACTOR HI_1459-RELATED"/>
    <property type="match status" value="1"/>
</dbReference>
<keyword evidence="5 6" id="KW-0804">Transcription</keyword>
<dbReference type="InterPro" id="IPR014284">
    <property type="entry name" value="RNA_pol_sigma-70_dom"/>
</dbReference>
<comment type="caution">
    <text evidence="10">The sequence shown here is derived from an EMBL/GenBank/DDBJ whole genome shotgun (WGS) entry which is preliminary data.</text>
</comment>
<comment type="similarity">
    <text evidence="1 6">Belongs to the sigma-70 factor family. ECF subfamily.</text>
</comment>
<evidence type="ECO:0000313" key="10">
    <source>
        <dbReference type="EMBL" id="MFC1572784.1"/>
    </source>
</evidence>
<dbReference type="InterPro" id="IPR013249">
    <property type="entry name" value="RNA_pol_sigma70_r4_t2"/>
</dbReference>
<dbReference type="Pfam" id="PF08281">
    <property type="entry name" value="Sigma70_r4_2"/>
    <property type="match status" value="1"/>
</dbReference>
<evidence type="ECO:0000256" key="2">
    <source>
        <dbReference type="ARBA" id="ARBA00023015"/>
    </source>
</evidence>
<dbReference type="Gene3D" id="1.10.1740.10">
    <property type="match status" value="1"/>
</dbReference>
<organism evidence="10 11">
    <name type="scientific">Eiseniibacteriota bacterium</name>
    <dbReference type="NCBI Taxonomy" id="2212470"/>
    <lineage>
        <taxon>Bacteria</taxon>
        <taxon>Candidatus Eiseniibacteriota</taxon>
    </lineage>
</organism>
<dbReference type="InterPro" id="IPR007627">
    <property type="entry name" value="RNA_pol_sigma70_r2"/>
</dbReference>
<gene>
    <name evidence="10" type="ORF">ACFL6M_04215</name>
</gene>
<sequence>MPRCITTEGRRQHDGGAKRESQLGSRETQRLNEEAAWVAQALSGEAQGFEALMRRYHVSLGRVLRAILRNPEDAEDVLQETFLRAFRYLHRFDPKRPFGPWLLRIGANLARNHLRRRKARPEVSLDETPETSNDERFEGSWLADLSTVEGVEYQQLCEATRRALESLPEDQRVVLEMRLLAEMSYKEISAGLDIPIGTVMSRLNRGRRRMQSELTEYGRRIRIPEVP</sequence>
<evidence type="ECO:0000256" key="1">
    <source>
        <dbReference type="ARBA" id="ARBA00010641"/>
    </source>
</evidence>